<proteinExistence type="predicted"/>
<dbReference type="KEGG" id="uru:DSM104443_02462"/>
<keyword evidence="1" id="KW-0472">Membrane</keyword>
<keyword evidence="3" id="KW-1185">Reference proteome</keyword>
<evidence type="ECO:0000256" key="1">
    <source>
        <dbReference type="SAM" id="Phobius"/>
    </source>
</evidence>
<dbReference type="EMBL" id="CP053069">
    <property type="protein sequence ID" value="QJR11387.1"/>
    <property type="molecule type" value="Genomic_DNA"/>
</dbReference>
<evidence type="ECO:0000313" key="3">
    <source>
        <dbReference type="Proteomes" id="UP000501534"/>
    </source>
</evidence>
<dbReference type="Proteomes" id="UP000501534">
    <property type="component" value="Chromosome"/>
</dbReference>
<dbReference type="RefSeq" id="WP_171092692.1">
    <property type="nucleotide sequence ID" value="NZ_CP053069.1"/>
</dbReference>
<feature type="transmembrane region" description="Helical" evidence="1">
    <location>
        <begin position="95"/>
        <end position="112"/>
    </location>
</feature>
<protein>
    <submittedName>
        <fullName evidence="2">Uncharacterized protein</fullName>
    </submittedName>
</protein>
<accession>A0A6M4H0Q7</accession>
<feature type="transmembrane region" description="Helical" evidence="1">
    <location>
        <begin position="63"/>
        <end position="83"/>
    </location>
</feature>
<name>A0A6M4H0Q7_9PROT</name>
<keyword evidence="1" id="KW-1133">Transmembrane helix</keyword>
<evidence type="ECO:0000313" key="2">
    <source>
        <dbReference type="EMBL" id="QJR11387.1"/>
    </source>
</evidence>
<organism evidence="2 3">
    <name type="scientific">Usitatibacter rugosus</name>
    <dbReference type="NCBI Taxonomy" id="2732067"/>
    <lineage>
        <taxon>Bacteria</taxon>
        <taxon>Pseudomonadati</taxon>
        <taxon>Pseudomonadota</taxon>
        <taxon>Betaproteobacteria</taxon>
        <taxon>Nitrosomonadales</taxon>
        <taxon>Usitatibacteraceae</taxon>
        <taxon>Usitatibacter</taxon>
    </lineage>
</organism>
<reference evidence="2 3" key="1">
    <citation type="submission" date="2020-04" db="EMBL/GenBank/DDBJ databases">
        <title>Usitatibacter rugosus gen. nov., sp. nov. and Usitatibacter palustris sp. nov., novel members of Usitatibacteraceae fam. nov. within the order Nitrosomonadales isolated from soil.</title>
        <authorList>
            <person name="Huber K.J."/>
            <person name="Neumann-Schaal M."/>
            <person name="Geppert A."/>
            <person name="Luckner M."/>
            <person name="Wanner G."/>
            <person name="Overmann J."/>
        </authorList>
    </citation>
    <scope>NUCLEOTIDE SEQUENCE [LARGE SCALE GENOMIC DNA]</scope>
    <source>
        <strain evidence="2 3">0125_3</strain>
    </source>
</reference>
<dbReference type="AlphaFoldDB" id="A0A6M4H0Q7"/>
<keyword evidence="1" id="KW-0812">Transmembrane</keyword>
<sequence>MSLGEVLLRTCPNCGEVNRRATGFRAIWTNPRYTARQCQACAHPLDGSAASVFDRLAGAGLRATFYGFNALSWCVVAIVATVIVDASITAPVPRLVYPVLAAAGVAFGLYRADITRRRKRILAVRSG</sequence>
<gene>
    <name evidence="2" type="ORF">DSM104443_02462</name>
</gene>